<protein>
    <submittedName>
        <fullName evidence="3">Uncharacterized protein</fullName>
    </submittedName>
</protein>
<organism evidence="3 4">
    <name type="scientific">Stylonychia lemnae</name>
    <name type="common">Ciliate</name>
    <dbReference type="NCBI Taxonomy" id="5949"/>
    <lineage>
        <taxon>Eukaryota</taxon>
        <taxon>Sar</taxon>
        <taxon>Alveolata</taxon>
        <taxon>Ciliophora</taxon>
        <taxon>Intramacronucleata</taxon>
        <taxon>Spirotrichea</taxon>
        <taxon>Stichotrichia</taxon>
        <taxon>Sporadotrichida</taxon>
        <taxon>Oxytrichidae</taxon>
        <taxon>Stylonychinae</taxon>
        <taxon>Stylonychia</taxon>
    </lineage>
</organism>
<dbReference type="AlphaFoldDB" id="A0A077ZN96"/>
<keyword evidence="1" id="KW-0175">Coiled coil</keyword>
<evidence type="ECO:0000313" key="3">
    <source>
        <dbReference type="EMBL" id="CDW71393.1"/>
    </source>
</evidence>
<reference evidence="3 4" key="1">
    <citation type="submission" date="2014-06" db="EMBL/GenBank/DDBJ databases">
        <authorList>
            <person name="Swart Estienne"/>
        </authorList>
    </citation>
    <scope>NUCLEOTIDE SEQUENCE [LARGE SCALE GENOMIC DNA]</scope>
    <source>
        <strain evidence="3 4">130c</strain>
    </source>
</reference>
<sequence length="378" mass="44839">MRVVITDKGQEMRKTLYLEEIQRKKDVNNVQNNFKLPSFMSQTQRNFGGFQTNTSMKNYNMQSARLQMNESGIMYNDLIKEMPKIDSIVEIKVKKPKVKMSKILQQRIIDQLQQRQDSGMFIKEELDNELKSLTQRAAGATQQMKMAIEDSINHSRSNGSISNINDSKQSQGQSPRNGVVGGNNNNQAGNSLFSNHTQSQNYLTKYSEKFIQKALKQNQRPQKRFIQGQYPLKQRSVSLLELQNTLNKSNNRDLIDKVQTITVEREKRLQERYIDIVNGREHLRSMILRKSEEKRTKVENDQLQKIQTIKEQEKDNMENLISKKFLNSQERYKRKIEWLKNETDRKYSKFWDQEKQQKLRELRERSQNNQYKYINFCF</sequence>
<gene>
    <name evidence="3" type="primary">Contig8393.g8951</name>
    <name evidence="3" type="ORF">STYLEM_336</name>
</gene>
<dbReference type="InParanoid" id="A0A077ZN96"/>
<feature type="coiled-coil region" evidence="1">
    <location>
        <begin position="123"/>
        <end position="150"/>
    </location>
</feature>
<evidence type="ECO:0000256" key="2">
    <source>
        <dbReference type="SAM" id="MobiDB-lite"/>
    </source>
</evidence>
<feature type="compositionally biased region" description="Polar residues" evidence="2">
    <location>
        <begin position="154"/>
        <end position="176"/>
    </location>
</feature>
<name>A0A077ZN96_STYLE</name>
<accession>A0A077ZN96</accession>
<feature type="region of interest" description="Disordered" evidence="2">
    <location>
        <begin position="154"/>
        <end position="194"/>
    </location>
</feature>
<evidence type="ECO:0000256" key="1">
    <source>
        <dbReference type="SAM" id="Coils"/>
    </source>
</evidence>
<proteinExistence type="predicted"/>
<dbReference type="Proteomes" id="UP000039865">
    <property type="component" value="Unassembled WGS sequence"/>
</dbReference>
<evidence type="ECO:0000313" key="4">
    <source>
        <dbReference type="Proteomes" id="UP000039865"/>
    </source>
</evidence>
<dbReference type="EMBL" id="CCKQ01000332">
    <property type="protein sequence ID" value="CDW71393.1"/>
    <property type="molecule type" value="Genomic_DNA"/>
</dbReference>
<keyword evidence="4" id="KW-1185">Reference proteome</keyword>